<organism evidence="3 4">
    <name type="scientific">Scophthalmus maximus</name>
    <name type="common">Turbot</name>
    <name type="synonym">Psetta maxima</name>
    <dbReference type="NCBI Taxonomy" id="52904"/>
    <lineage>
        <taxon>Eukaryota</taxon>
        <taxon>Metazoa</taxon>
        <taxon>Chordata</taxon>
        <taxon>Craniata</taxon>
        <taxon>Vertebrata</taxon>
        <taxon>Euteleostomi</taxon>
        <taxon>Actinopterygii</taxon>
        <taxon>Neopterygii</taxon>
        <taxon>Teleostei</taxon>
        <taxon>Neoteleostei</taxon>
        <taxon>Acanthomorphata</taxon>
        <taxon>Carangaria</taxon>
        <taxon>Pleuronectiformes</taxon>
        <taxon>Pleuronectoidei</taxon>
        <taxon>Scophthalmidae</taxon>
        <taxon>Scophthalmus</taxon>
    </lineage>
</organism>
<evidence type="ECO:0000256" key="2">
    <source>
        <dbReference type="SAM" id="Phobius"/>
    </source>
</evidence>
<evidence type="ECO:0000256" key="1">
    <source>
        <dbReference type="SAM" id="MobiDB-lite"/>
    </source>
</evidence>
<keyword evidence="2" id="KW-1133">Transmembrane helix</keyword>
<reference evidence="3 4" key="1">
    <citation type="submission" date="2019-06" db="EMBL/GenBank/DDBJ databases">
        <title>Draft genomes of female and male turbot (Scophthalmus maximus).</title>
        <authorList>
            <person name="Xu H."/>
            <person name="Xu X.-W."/>
            <person name="Shao C."/>
            <person name="Chen S."/>
        </authorList>
    </citation>
    <scope>NUCLEOTIDE SEQUENCE [LARGE SCALE GENOMIC DNA]</scope>
    <source>
        <strain evidence="3">Ysfricsl-2016a</strain>
        <tissue evidence="3">Blood</tissue>
    </source>
</reference>
<keyword evidence="2" id="KW-0812">Transmembrane</keyword>
<sequence length="175" mass="19034">MTSSAYNEICCSRDSPPRTVPVDRDTTDGDCERTNTALEKEMSSHVMILNVTLTREPSDEMSEGTSAANAAAKPAPGSDAASSRESVEPEDRGGAGAGPGRAGPPSVGQTRRWTSPRLVSLRLARCQEVMPPRAASRLHRIHVKSRVLVVFLHSFDLKFILTCLNIALFRESRSR</sequence>
<name>A0A6A4RXB0_SCOMX</name>
<dbReference type="EMBL" id="VEVO01000022">
    <property type="protein sequence ID" value="KAF0023960.1"/>
    <property type="molecule type" value="Genomic_DNA"/>
</dbReference>
<dbReference type="AlphaFoldDB" id="A0A6A4RXB0"/>
<proteinExistence type="predicted"/>
<feature type="compositionally biased region" description="Low complexity" evidence="1">
    <location>
        <begin position="66"/>
        <end position="83"/>
    </location>
</feature>
<protein>
    <submittedName>
        <fullName evidence="3">Uncharacterized protein</fullName>
    </submittedName>
</protein>
<accession>A0A6A4RXB0</accession>
<feature type="transmembrane region" description="Helical" evidence="2">
    <location>
        <begin position="147"/>
        <end position="169"/>
    </location>
</feature>
<gene>
    <name evidence="3" type="ORF">F2P81_024590</name>
</gene>
<evidence type="ECO:0000313" key="4">
    <source>
        <dbReference type="Proteomes" id="UP000438429"/>
    </source>
</evidence>
<evidence type="ECO:0000313" key="3">
    <source>
        <dbReference type="EMBL" id="KAF0023960.1"/>
    </source>
</evidence>
<dbReference type="Proteomes" id="UP000438429">
    <property type="component" value="Unassembled WGS sequence"/>
</dbReference>
<feature type="compositionally biased region" description="Basic and acidic residues" evidence="1">
    <location>
        <begin position="21"/>
        <end position="43"/>
    </location>
</feature>
<comment type="caution">
    <text evidence="3">The sequence shown here is derived from an EMBL/GenBank/DDBJ whole genome shotgun (WGS) entry which is preliminary data.</text>
</comment>
<keyword evidence="2" id="KW-0472">Membrane</keyword>
<feature type="region of interest" description="Disordered" evidence="1">
    <location>
        <begin position="1"/>
        <end position="114"/>
    </location>
</feature>